<evidence type="ECO:0000313" key="2">
    <source>
        <dbReference type="EMBL" id="MCO6049750.1"/>
    </source>
</evidence>
<accession>A0ABT1C4J6</accession>
<evidence type="ECO:0000256" key="1">
    <source>
        <dbReference type="SAM" id="MobiDB-lite"/>
    </source>
</evidence>
<comment type="caution">
    <text evidence="2">The sequence shown here is derived from an EMBL/GenBank/DDBJ whole genome shotgun (WGS) entry which is preliminary data.</text>
</comment>
<feature type="compositionally biased region" description="Basic and acidic residues" evidence="1">
    <location>
        <begin position="47"/>
        <end position="59"/>
    </location>
</feature>
<keyword evidence="3" id="KW-1185">Reference proteome</keyword>
<proteinExistence type="predicted"/>
<name>A0ABT1C4J6_9HYPH</name>
<organism evidence="2 3">
    <name type="scientific">Mesorhizobium liriopis</name>
    <dbReference type="NCBI Taxonomy" id="2953882"/>
    <lineage>
        <taxon>Bacteria</taxon>
        <taxon>Pseudomonadati</taxon>
        <taxon>Pseudomonadota</taxon>
        <taxon>Alphaproteobacteria</taxon>
        <taxon>Hyphomicrobiales</taxon>
        <taxon>Phyllobacteriaceae</taxon>
        <taxon>Mesorhizobium</taxon>
    </lineage>
</organism>
<dbReference type="EMBL" id="JAMXQS010000004">
    <property type="protein sequence ID" value="MCO6049750.1"/>
    <property type="molecule type" value="Genomic_DNA"/>
</dbReference>
<feature type="region of interest" description="Disordered" evidence="1">
    <location>
        <begin position="47"/>
        <end position="89"/>
    </location>
</feature>
<dbReference type="RefSeq" id="WP_252817866.1">
    <property type="nucleotide sequence ID" value="NZ_JAMXQS010000004.1"/>
</dbReference>
<reference evidence="2 3" key="1">
    <citation type="submission" date="2022-06" db="EMBL/GenBank/DDBJ databases">
        <title>Mesorhizobium sp. strain RP14 Genome sequencing and assembly.</title>
        <authorList>
            <person name="Kim I."/>
        </authorList>
    </citation>
    <scope>NUCLEOTIDE SEQUENCE [LARGE SCALE GENOMIC DNA]</scope>
    <source>
        <strain evidence="3">RP14(2022)</strain>
    </source>
</reference>
<gene>
    <name evidence="2" type="ORF">NGM99_08085</name>
</gene>
<feature type="compositionally biased region" description="Basic and acidic residues" evidence="1">
    <location>
        <begin position="69"/>
        <end position="89"/>
    </location>
</feature>
<protein>
    <submittedName>
        <fullName evidence="2">Uncharacterized protein</fullName>
    </submittedName>
</protein>
<sequence length="108" mass="12441">MDADKAEKAEHRPVERAIEDILILPTQSLRIAVRGWHFSEMDRVVETEGSDHNERDRHIQVNGGTRLPVGHEDEQGLRDEADRQRGDIPKERLHESYVNVGRKLILSI</sequence>
<evidence type="ECO:0000313" key="3">
    <source>
        <dbReference type="Proteomes" id="UP001205906"/>
    </source>
</evidence>
<dbReference type="Proteomes" id="UP001205906">
    <property type="component" value="Unassembled WGS sequence"/>
</dbReference>